<dbReference type="RefSeq" id="WP_178733985.1">
    <property type="nucleotide sequence ID" value="NZ_JABUOH010000019.1"/>
</dbReference>
<evidence type="ECO:0000256" key="1">
    <source>
        <dbReference type="SAM" id="Phobius"/>
    </source>
</evidence>
<protein>
    <submittedName>
        <fullName evidence="2">Uncharacterized protein</fullName>
    </submittedName>
</protein>
<accession>A0A851HH31</accession>
<name>A0A851HH31_9MOLU</name>
<sequence length="284" mass="32867">MKDTPVIVAINPTDGLNAATQKEISNNLKKLSANKLVIVLADKNEQQVLQPDRTVEFKNQKIVKDSHPNDKTAHDNVVVLPPLPTESHLSEFSLSDAKLDFTEKQYESSFNFIFMRPGNFVTPVFLFFFALLFDLLYQGSLSTQWHLLLIFGLLSVVAFFIYYFFNHWYYEQLLKKIKPEKINYLKSLGFSRKETEKVYKTYEKKDSTVGFILESILYNIILAIVVCFMKDKFYATFGSNIVLSLLAFVSISAFIVLTTFIVNKLVYKMIYKKSLKKLYNKISF</sequence>
<keyword evidence="3" id="KW-1185">Reference proteome</keyword>
<feature type="transmembrane region" description="Helical" evidence="1">
    <location>
        <begin position="241"/>
        <end position="267"/>
    </location>
</feature>
<gene>
    <name evidence="2" type="ORF">HR065_00595</name>
</gene>
<dbReference type="AlphaFoldDB" id="A0A851HH31"/>
<keyword evidence="1" id="KW-0812">Transmembrane</keyword>
<feature type="transmembrane region" description="Helical" evidence="1">
    <location>
        <begin position="145"/>
        <end position="165"/>
    </location>
</feature>
<evidence type="ECO:0000313" key="3">
    <source>
        <dbReference type="Proteomes" id="UP000568109"/>
    </source>
</evidence>
<dbReference type="EMBL" id="JABUOH010000019">
    <property type="protein sequence ID" value="NWN45584.1"/>
    <property type="molecule type" value="Genomic_DNA"/>
</dbReference>
<proteinExistence type="predicted"/>
<organism evidence="2 3">
    <name type="scientific">Candidatus Phytoplasma pruni</name>
    <dbReference type="NCBI Taxonomy" id="479893"/>
    <lineage>
        <taxon>Bacteria</taxon>
        <taxon>Bacillati</taxon>
        <taxon>Mycoplasmatota</taxon>
        <taxon>Mollicutes</taxon>
        <taxon>Acholeplasmatales</taxon>
        <taxon>Acholeplasmataceae</taxon>
        <taxon>Candidatus Phytoplasma</taxon>
        <taxon>16SrIII (X-disease group)</taxon>
    </lineage>
</organism>
<dbReference type="SUPFAM" id="SSF103473">
    <property type="entry name" value="MFS general substrate transporter"/>
    <property type="match status" value="1"/>
</dbReference>
<reference evidence="2 3" key="1">
    <citation type="submission" date="2020-06" db="EMBL/GenBank/DDBJ databases">
        <title>Draft genome sequence of Candidatus Phytoplasma pruni (X-disease group, subgroup 16SrIII-B) strain ChTDIII from Argentina.</title>
        <authorList>
            <person name="Fernandez F.D."/>
            <person name="Zuebert C."/>
            <person name="Huettel B."/>
            <person name="Kube M."/>
            <person name="Conci L.R."/>
        </authorList>
    </citation>
    <scope>NUCLEOTIDE SEQUENCE [LARGE SCALE GENOMIC DNA]</scope>
    <source>
        <strain evidence="2 3">ChTDIII</strain>
    </source>
</reference>
<feature type="transmembrane region" description="Helical" evidence="1">
    <location>
        <begin position="209"/>
        <end position="229"/>
    </location>
</feature>
<evidence type="ECO:0000313" key="2">
    <source>
        <dbReference type="EMBL" id="NWN45584.1"/>
    </source>
</evidence>
<keyword evidence="1" id="KW-1133">Transmembrane helix</keyword>
<dbReference type="InterPro" id="IPR036259">
    <property type="entry name" value="MFS_trans_sf"/>
</dbReference>
<keyword evidence="1" id="KW-0472">Membrane</keyword>
<comment type="caution">
    <text evidence="2">The sequence shown here is derived from an EMBL/GenBank/DDBJ whole genome shotgun (WGS) entry which is preliminary data.</text>
</comment>
<dbReference type="Proteomes" id="UP000568109">
    <property type="component" value="Unassembled WGS sequence"/>
</dbReference>
<feature type="transmembrane region" description="Helical" evidence="1">
    <location>
        <begin position="120"/>
        <end position="139"/>
    </location>
</feature>